<dbReference type="VEuPathDB" id="FungiDB:FOC1_g10001106"/>
<organism evidence="2 3">
    <name type="scientific">Fusarium oxysporum</name>
    <name type="common">Fusarium vascular wilt</name>
    <dbReference type="NCBI Taxonomy" id="5507"/>
    <lineage>
        <taxon>Eukaryota</taxon>
        <taxon>Fungi</taxon>
        <taxon>Dikarya</taxon>
        <taxon>Ascomycota</taxon>
        <taxon>Pezizomycotina</taxon>
        <taxon>Sordariomycetes</taxon>
        <taxon>Hypocreomycetidae</taxon>
        <taxon>Hypocreales</taxon>
        <taxon>Nectriaceae</taxon>
        <taxon>Fusarium</taxon>
        <taxon>Fusarium oxysporum species complex</taxon>
    </lineage>
</organism>
<dbReference type="Proteomes" id="UP000219369">
    <property type="component" value="Unassembled WGS sequence"/>
</dbReference>
<dbReference type="EMBL" id="FMJY01000006">
    <property type="protein sequence ID" value="SCO86160.1"/>
    <property type="molecule type" value="Genomic_DNA"/>
</dbReference>
<evidence type="ECO:0000256" key="1">
    <source>
        <dbReference type="SAM" id="SignalP"/>
    </source>
</evidence>
<proteinExistence type="predicted"/>
<dbReference type="VEuPathDB" id="FungiDB:FOMG_13980"/>
<accession>A0A2H3TN17</accession>
<evidence type="ECO:0000313" key="2">
    <source>
        <dbReference type="EMBL" id="SCO86160.1"/>
    </source>
</evidence>
<sequence length="230" mass="24573">MRTFTIISTLALILQQAAANLDVVTLVTRSGVYIQEASATLVLPAIPNPISGDVALWSAIMMQNQESFLQGVTENAPAGMGYCTNLGSKWCNFAYALINGSTQPKNGNTVTASPGSRVKTQYKLNSQTQMWDQNVTIDDKLVSHVSTSKGQHGEIFYISMECAQGDCATTPAHSWENISVTLSKADPSFGQTGSWAQGATGGKMSTSDGGKTWKFTTLRVPATRVPSNDP</sequence>
<protein>
    <submittedName>
        <fullName evidence="2">Uncharacterized protein</fullName>
    </submittedName>
</protein>
<evidence type="ECO:0000313" key="3">
    <source>
        <dbReference type="Proteomes" id="UP000219369"/>
    </source>
</evidence>
<dbReference type="VEuPathDB" id="FungiDB:FOC4_g10001591"/>
<gene>
    <name evidence="2" type="ORF">FRV6_10287</name>
</gene>
<dbReference type="OrthoDB" id="5086500at2759"/>
<keyword evidence="1" id="KW-0732">Signal</keyword>
<reference evidence="3" key="1">
    <citation type="submission" date="2016-09" db="EMBL/GenBank/DDBJ databases">
        <authorList>
            <person name="Guldener U."/>
        </authorList>
    </citation>
    <scope>NUCLEOTIDE SEQUENCE [LARGE SCALE GENOMIC DNA]</scope>
    <source>
        <strain evidence="3">V64-1</strain>
    </source>
</reference>
<name>A0A2H3TN17_FUSOX</name>
<feature type="chain" id="PRO_5013729563" evidence="1">
    <location>
        <begin position="20"/>
        <end position="230"/>
    </location>
</feature>
<dbReference type="VEuPathDB" id="FungiDB:FOXG_17223"/>
<feature type="signal peptide" evidence="1">
    <location>
        <begin position="1"/>
        <end position="19"/>
    </location>
</feature>
<dbReference type="VEuPathDB" id="FungiDB:FOZG_12049"/>
<dbReference type="AlphaFoldDB" id="A0A2H3TN17"/>
<dbReference type="VEuPathDB" id="FungiDB:FOIG_01586"/>
<dbReference type="VEuPathDB" id="FungiDB:HZS61_014785"/>